<dbReference type="PROSITE" id="PS51098">
    <property type="entry name" value="PTS_EIIB_TYPE_1"/>
    <property type="match status" value="1"/>
</dbReference>
<feature type="transmembrane region" description="Helical" evidence="12">
    <location>
        <begin position="507"/>
        <end position="528"/>
    </location>
</feature>
<feature type="transmembrane region" description="Helical" evidence="12">
    <location>
        <begin position="224"/>
        <end position="247"/>
    </location>
</feature>
<dbReference type="Proteomes" id="UP000019267">
    <property type="component" value="Chromosome"/>
</dbReference>
<dbReference type="InterPro" id="IPR036878">
    <property type="entry name" value="Glu_permease_IIB"/>
</dbReference>
<evidence type="ECO:0000256" key="5">
    <source>
        <dbReference type="ARBA" id="ARBA00022679"/>
    </source>
</evidence>
<evidence type="ECO:0000256" key="11">
    <source>
        <dbReference type="PROSITE-ProRule" id="PRU00421"/>
    </source>
</evidence>
<name>W6A7A1_9MOLU</name>
<dbReference type="KEGG" id="scq:SCULI_v1c06820"/>
<dbReference type="PATRIC" id="fig|1276246.3.peg.681"/>
<dbReference type="GO" id="GO:0005886">
    <property type="term" value="C:plasma membrane"/>
    <property type="evidence" value="ECO:0007669"/>
    <property type="project" value="UniProtKB-SubCell"/>
</dbReference>
<dbReference type="AlphaFoldDB" id="W6A7A1"/>
<keyword evidence="2" id="KW-0813">Transport</keyword>
<dbReference type="Gene3D" id="3.30.1360.60">
    <property type="entry name" value="Glucose permease domain IIB"/>
    <property type="match status" value="1"/>
</dbReference>
<evidence type="ECO:0000313" key="15">
    <source>
        <dbReference type="EMBL" id="AHI53023.1"/>
    </source>
</evidence>
<evidence type="ECO:0000256" key="6">
    <source>
        <dbReference type="ARBA" id="ARBA00022683"/>
    </source>
</evidence>
<evidence type="ECO:0000256" key="2">
    <source>
        <dbReference type="ARBA" id="ARBA00022448"/>
    </source>
</evidence>
<dbReference type="RefSeq" id="WP_038648091.1">
    <property type="nucleotide sequence ID" value="NZ_CP006681.1"/>
</dbReference>
<dbReference type="OrthoDB" id="9764327at2"/>
<evidence type="ECO:0000256" key="9">
    <source>
        <dbReference type="ARBA" id="ARBA00022989"/>
    </source>
</evidence>
<evidence type="ECO:0000256" key="4">
    <source>
        <dbReference type="ARBA" id="ARBA00022597"/>
    </source>
</evidence>
<dbReference type="GO" id="GO:0009401">
    <property type="term" value="P:phosphoenolpyruvate-dependent sugar phosphotransferase system"/>
    <property type="evidence" value="ECO:0007669"/>
    <property type="project" value="UniProtKB-KW"/>
</dbReference>
<feature type="domain" description="PTS EIIC type-1" evidence="14">
    <location>
        <begin position="31"/>
        <end position="540"/>
    </location>
</feature>
<organism evidence="15 16">
    <name type="scientific">Spiroplasma culicicola AES-1</name>
    <dbReference type="NCBI Taxonomy" id="1276246"/>
    <lineage>
        <taxon>Bacteria</taxon>
        <taxon>Bacillati</taxon>
        <taxon>Mycoplasmatota</taxon>
        <taxon>Mollicutes</taxon>
        <taxon>Entomoplasmatales</taxon>
        <taxon>Spiroplasmataceae</taxon>
        <taxon>Spiroplasma</taxon>
    </lineage>
</organism>
<dbReference type="InterPro" id="IPR018113">
    <property type="entry name" value="PTrfase_EIIB_Cys"/>
</dbReference>
<dbReference type="GO" id="GO:0015764">
    <property type="term" value="P:N-acetylglucosamine transport"/>
    <property type="evidence" value="ECO:0007669"/>
    <property type="project" value="TreeGrafter"/>
</dbReference>
<keyword evidence="4" id="KW-0762">Sugar transport</keyword>
<dbReference type="NCBIfam" id="TIGR00826">
    <property type="entry name" value="EIIB_glc"/>
    <property type="match status" value="1"/>
</dbReference>
<keyword evidence="7 12" id="KW-0812">Transmembrane</keyword>
<evidence type="ECO:0000256" key="3">
    <source>
        <dbReference type="ARBA" id="ARBA00022475"/>
    </source>
</evidence>
<evidence type="ECO:0000256" key="1">
    <source>
        <dbReference type="ARBA" id="ARBA00004651"/>
    </source>
</evidence>
<evidence type="ECO:0000256" key="12">
    <source>
        <dbReference type="SAM" id="Phobius"/>
    </source>
</evidence>
<dbReference type="InterPro" id="IPR001996">
    <property type="entry name" value="PTS_IIB_1"/>
</dbReference>
<dbReference type="PROSITE" id="PS51103">
    <property type="entry name" value="PTS_EIIC_TYPE_1"/>
    <property type="match status" value="1"/>
</dbReference>
<keyword evidence="3" id="KW-1003">Cell membrane</keyword>
<dbReference type="GO" id="GO:0090563">
    <property type="term" value="F:protein-phosphocysteine-sugar phosphotransferase activity"/>
    <property type="evidence" value="ECO:0007669"/>
    <property type="project" value="TreeGrafter"/>
</dbReference>
<dbReference type="InterPro" id="IPR013013">
    <property type="entry name" value="PTS_EIIC_1"/>
</dbReference>
<feature type="transmembrane region" description="Helical" evidence="12">
    <location>
        <begin position="387"/>
        <end position="406"/>
    </location>
</feature>
<dbReference type="PANTHER" id="PTHR30009">
    <property type="entry name" value="CYTOCHROME C-TYPE SYNTHESIS PROTEIN AND PTS TRANSMEMBRANE COMPONENT"/>
    <property type="match status" value="1"/>
</dbReference>
<feature type="transmembrane region" description="Helical" evidence="12">
    <location>
        <begin position="436"/>
        <end position="460"/>
    </location>
</feature>
<dbReference type="Pfam" id="PF00367">
    <property type="entry name" value="PTS_EIIB"/>
    <property type="match status" value="1"/>
</dbReference>
<feature type="transmembrane region" description="Helical" evidence="12">
    <location>
        <begin position="184"/>
        <end position="204"/>
    </location>
</feature>
<dbReference type="InterPro" id="IPR050429">
    <property type="entry name" value="PTS_Glucose_EIICBA"/>
</dbReference>
<evidence type="ECO:0000256" key="7">
    <source>
        <dbReference type="ARBA" id="ARBA00022692"/>
    </source>
</evidence>
<keyword evidence="9 12" id="KW-1133">Transmembrane helix</keyword>
<feature type="transmembrane region" description="Helical" evidence="12">
    <location>
        <begin position="113"/>
        <end position="133"/>
    </location>
</feature>
<dbReference type="STRING" id="1276246.SCULI_v1c06820"/>
<dbReference type="EMBL" id="CP006681">
    <property type="protein sequence ID" value="AHI53023.1"/>
    <property type="molecule type" value="Genomic_DNA"/>
</dbReference>
<feature type="active site" description="Phosphocysteine intermediate; for EIIB activity" evidence="11">
    <location>
        <position position="581"/>
    </location>
</feature>
<sequence length="638" mass="70286">MDVISKKNKKEAKQKLRTEKQMNNTGNNFWSNLLIRLQGLGKSLMYPIALLPFAALLNRFGSLGMELNPDSKNFGWWLGFVIQKPGGTIFDQLPLLFAIGTAFGLSRDQRGEAALVGAAFYLILTAFLTEGGLPDLLYKNKMTFDALGLDENSQVIVTGAFSKLFYVPIYGKIDDTIEVIGGKYILNIGVLGGIVAGCLSAWSYNKFRDIKLPQALSFFGGRRFVPMTVMVLSIPVAFLFAIIWPWFQYGLVSFGQTISSGDAWAIPGAFLYGFVNRMVQPFGLHHIINTFLWFQMPIDGYMVDFGGKFIIFQDVVENGVPMQTVFDSIGALIGENITASNWKEFIVIRANQPTEGILGNGDGTYTIFGDITAFQKSMVSGNFQTGYFPMFWGGLPGAALAMIYCAKKENRKETATFLGGVAVVAALTGIDEPLVFAFIFVGPVLWVMNALFTSIFAAIAIAMHMHIGFGFSGGFIDYVISFANSWGMSKYEGLVNGGVYGFFSNPLWMFALAALAFPTYFFTFSILIKKLNIKTPGREDGENVAIKKDQIKKGGKQKYEEMANELLEIIGKENIVKVENCATRLRLTVVDNKKDIDDNKIKSAGAYGVKRLGTQGLQIIIGTDVEHVANIMHDLTGK</sequence>
<protein>
    <submittedName>
        <fullName evidence="15">PTS system N-acetylglucosamine-specific IIC component</fullName>
    </submittedName>
</protein>
<keyword evidence="10 12" id="KW-0472">Membrane</keyword>
<evidence type="ECO:0000259" key="14">
    <source>
        <dbReference type="PROSITE" id="PS51103"/>
    </source>
</evidence>
<dbReference type="HOGENOM" id="CLU_012312_1_0_14"/>
<evidence type="ECO:0000256" key="10">
    <source>
        <dbReference type="ARBA" id="ARBA00023136"/>
    </source>
</evidence>
<proteinExistence type="predicted"/>
<dbReference type="InterPro" id="IPR003352">
    <property type="entry name" value="PTS_EIIC"/>
</dbReference>
<dbReference type="PROSITE" id="PS01035">
    <property type="entry name" value="PTS_EIIB_TYPE_1_CYS"/>
    <property type="match status" value="1"/>
</dbReference>
<dbReference type="Pfam" id="PF02378">
    <property type="entry name" value="PTS_EIIC"/>
    <property type="match status" value="1"/>
</dbReference>
<feature type="transmembrane region" description="Helical" evidence="12">
    <location>
        <begin position="413"/>
        <end position="430"/>
    </location>
</feature>
<dbReference type="GO" id="GO:0008982">
    <property type="term" value="F:protein-N(PI)-phosphohistidine-sugar phosphotransferase activity"/>
    <property type="evidence" value="ECO:0007669"/>
    <property type="project" value="InterPro"/>
</dbReference>
<dbReference type="eggNOG" id="COG1264">
    <property type="taxonomic scope" value="Bacteria"/>
</dbReference>
<dbReference type="PANTHER" id="PTHR30009:SF4">
    <property type="entry name" value="PTS SYSTEM N-ACETYLGLUCOSAMINE-SPECIFIC EIICBA COMPONENT"/>
    <property type="match status" value="1"/>
</dbReference>
<dbReference type="GO" id="GO:0016301">
    <property type="term" value="F:kinase activity"/>
    <property type="evidence" value="ECO:0007669"/>
    <property type="project" value="UniProtKB-KW"/>
</dbReference>
<dbReference type="SUPFAM" id="SSF55604">
    <property type="entry name" value="Glucose permease domain IIB"/>
    <property type="match status" value="1"/>
</dbReference>
<dbReference type="CDD" id="cd00212">
    <property type="entry name" value="PTS_IIB_glc"/>
    <property type="match status" value="1"/>
</dbReference>
<keyword evidence="16" id="KW-1185">Reference proteome</keyword>
<comment type="subcellular location">
    <subcellularLocation>
        <location evidence="1">Cell membrane</location>
        <topology evidence="1">Multi-pass membrane protein</topology>
    </subcellularLocation>
</comment>
<accession>W6A7A1</accession>
<dbReference type="eggNOG" id="COG1263">
    <property type="taxonomic scope" value="Bacteria"/>
</dbReference>
<evidence type="ECO:0000256" key="8">
    <source>
        <dbReference type="ARBA" id="ARBA00022777"/>
    </source>
</evidence>
<keyword evidence="5" id="KW-0808">Transferase</keyword>
<evidence type="ECO:0000313" key="16">
    <source>
        <dbReference type="Proteomes" id="UP000019267"/>
    </source>
</evidence>
<feature type="domain" description="PTS EIIB type-1" evidence="13">
    <location>
        <begin position="559"/>
        <end position="638"/>
    </location>
</feature>
<gene>
    <name evidence="15" type="primary">nagE2</name>
    <name evidence="15" type="ORF">SCULI_v1c06820</name>
</gene>
<evidence type="ECO:0000259" key="13">
    <source>
        <dbReference type="PROSITE" id="PS51098"/>
    </source>
</evidence>
<feature type="transmembrane region" description="Helical" evidence="12">
    <location>
        <begin position="467"/>
        <end position="487"/>
    </location>
</feature>
<reference evidence="15 16" key="1">
    <citation type="journal article" date="2014" name="Genome Biol. Evol.">
        <title>Molecular evolution of the substrate utilization strategies and putative virulence factors in mosquito-associated Spiroplasma species.</title>
        <authorList>
            <person name="Chang T.H."/>
            <person name="Lo W.S."/>
            <person name="Ku C."/>
            <person name="Chen L.L."/>
            <person name="Kuo C.H."/>
        </authorList>
    </citation>
    <scope>NUCLEOTIDE SEQUENCE [LARGE SCALE GENOMIC DNA]</scope>
    <source>
        <strain evidence="15">AES-1</strain>
    </source>
</reference>
<keyword evidence="8" id="KW-0418">Kinase</keyword>
<keyword evidence="6" id="KW-0598">Phosphotransferase system</keyword>